<dbReference type="EMBL" id="LKAQ01000001">
    <property type="protein sequence ID" value="OIQ51890.1"/>
    <property type="molecule type" value="Genomic_DNA"/>
</dbReference>
<dbReference type="AlphaFoldDB" id="A0A1J5N0U0"/>
<feature type="transmembrane region" description="Helical" evidence="1">
    <location>
        <begin position="47"/>
        <end position="68"/>
    </location>
</feature>
<evidence type="ECO:0000313" key="2">
    <source>
        <dbReference type="EMBL" id="OIQ51890.1"/>
    </source>
</evidence>
<name>A0A1J5N0U0_9BACT</name>
<gene>
    <name evidence="2" type="ORF">BerOc1_00354</name>
</gene>
<keyword evidence="3" id="KW-1185">Reference proteome</keyword>
<dbReference type="RefSeq" id="WP_071544004.1">
    <property type="nucleotide sequence ID" value="NZ_LKAQ01000001.1"/>
</dbReference>
<keyword evidence="1" id="KW-0812">Transmembrane</keyword>
<dbReference type="Proteomes" id="UP000181901">
    <property type="component" value="Unassembled WGS sequence"/>
</dbReference>
<protein>
    <submittedName>
        <fullName evidence="2">Uncharacterized protein</fullName>
    </submittedName>
</protein>
<keyword evidence="1" id="KW-1133">Transmembrane helix</keyword>
<organism evidence="2 3">
    <name type="scientific">Pseudodesulfovibrio hydrargyri</name>
    <dbReference type="NCBI Taxonomy" id="2125990"/>
    <lineage>
        <taxon>Bacteria</taxon>
        <taxon>Pseudomonadati</taxon>
        <taxon>Thermodesulfobacteriota</taxon>
        <taxon>Desulfovibrionia</taxon>
        <taxon>Desulfovibrionales</taxon>
        <taxon>Desulfovibrionaceae</taxon>
    </lineage>
</organism>
<comment type="caution">
    <text evidence="2">The sequence shown here is derived from an EMBL/GenBank/DDBJ whole genome shotgun (WGS) entry which is preliminary data.</text>
</comment>
<reference evidence="2 3" key="1">
    <citation type="submission" date="2015-09" db="EMBL/GenBank/DDBJ databases">
        <title>Genome of Desulfovibrio dechloracetivorans BerOc1, a mercury methylating strain isolated from highly hydrocarbons and metals contaminated coastal sediments.</title>
        <authorList>
            <person name="Goni Urriza M."/>
            <person name="Gassie C."/>
            <person name="Bouchez O."/>
            <person name="Klopp C."/>
            <person name="Ranchou-Peyruse A."/>
            <person name="Remy G."/>
        </authorList>
    </citation>
    <scope>NUCLEOTIDE SEQUENCE [LARGE SCALE GENOMIC DNA]</scope>
    <source>
        <strain evidence="2 3">BerOc1</strain>
    </source>
</reference>
<evidence type="ECO:0000313" key="3">
    <source>
        <dbReference type="Proteomes" id="UP000181901"/>
    </source>
</evidence>
<accession>A0A1J5N0U0</accession>
<proteinExistence type="predicted"/>
<sequence length="183" mass="20826">MAEEIVVKYTMRAGMIVLCVFAFLTCLGVLAFGRATWSTTLPGQSLKVFVGAGGLGALWAVWTVINLAGGKPFLETSRDGIFIGTGLHRYVPWENMRGITARENEIRTRFGNSIVKVCSIELHDPDDIYFDKFLHRIARKYLDRSQIIDLPADARTNWTRERLASALRKRWQQEFDQTRESRA</sequence>
<evidence type="ECO:0000256" key="1">
    <source>
        <dbReference type="SAM" id="Phobius"/>
    </source>
</evidence>
<dbReference type="OrthoDB" id="9827869at2"/>
<keyword evidence="1" id="KW-0472">Membrane</keyword>